<name>A0A7J6TEZ5_PEROL</name>
<reference evidence="1 2" key="1">
    <citation type="submission" date="2020-04" db="EMBL/GenBank/DDBJ databases">
        <title>Perkinsus olseni comparative genomics.</title>
        <authorList>
            <person name="Bogema D.R."/>
        </authorList>
    </citation>
    <scope>NUCLEOTIDE SEQUENCE [LARGE SCALE GENOMIC DNA]</scope>
    <source>
        <strain evidence="1">ATCC PRA-205</strain>
    </source>
</reference>
<protein>
    <submittedName>
        <fullName evidence="1">Uncharacterized protein</fullName>
    </submittedName>
</protein>
<dbReference type="AlphaFoldDB" id="A0A7J6TEZ5"/>
<gene>
    <name evidence="1" type="ORF">FOZ62_021577</name>
</gene>
<sequence length="110" mass="11812">MESVRVVDIPTIFRSYVNLLPLMPQPLASPSPHQALLEAACSSLCARISLMEVEQICITVAALGKLSKFDDWWRPSGTAVSALAAALAEHLPLLQAEMIPSLMLNLGLAS</sequence>
<comment type="caution">
    <text evidence="1">The sequence shown here is derived from an EMBL/GenBank/DDBJ whole genome shotgun (WGS) entry which is preliminary data.</text>
</comment>
<dbReference type="Proteomes" id="UP000574390">
    <property type="component" value="Unassembled WGS sequence"/>
</dbReference>
<evidence type="ECO:0000313" key="2">
    <source>
        <dbReference type="Proteomes" id="UP000574390"/>
    </source>
</evidence>
<accession>A0A7J6TEZ5</accession>
<feature type="non-terminal residue" evidence="1">
    <location>
        <position position="1"/>
    </location>
</feature>
<evidence type="ECO:0000313" key="1">
    <source>
        <dbReference type="EMBL" id="KAF4743864.1"/>
    </source>
</evidence>
<proteinExistence type="predicted"/>
<organism evidence="1 2">
    <name type="scientific">Perkinsus olseni</name>
    <name type="common">Perkinsus atlanticus</name>
    <dbReference type="NCBI Taxonomy" id="32597"/>
    <lineage>
        <taxon>Eukaryota</taxon>
        <taxon>Sar</taxon>
        <taxon>Alveolata</taxon>
        <taxon>Perkinsozoa</taxon>
        <taxon>Perkinsea</taxon>
        <taxon>Perkinsida</taxon>
        <taxon>Perkinsidae</taxon>
        <taxon>Perkinsus</taxon>
    </lineage>
</organism>
<dbReference type="EMBL" id="JABANM010007682">
    <property type="protein sequence ID" value="KAF4743864.1"/>
    <property type="molecule type" value="Genomic_DNA"/>
</dbReference>